<dbReference type="Proteomes" id="UP001497382">
    <property type="component" value="Unassembled WGS sequence"/>
</dbReference>
<dbReference type="AlphaFoldDB" id="A0AAV1ZD82"/>
<keyword evidence="2" id="KW-1185">Reference proteome</keyword>
<sequence length="33" mass="3636">MKSVSDFDIRNCGSVGSITYLWKGAPQLESSCR</sequence>
<reference evidence="1 2" key="1">
    <citation type="submission" date="2024-04" db="EMBL/GenBank/DDBJ databases">
        <authorList>
            <person name="Rising A."/>
            <person name="Reimegard J."/>
            <person name="Sonavane S."/>
            <person name="Akerstrom W."/>
            <person name="Nylinder S."/>
            <person name="Hedman E."/>
            <person name="Kallberg Y."/>
        </authorList>
    </citation>
    <scope>NUCLEOTIDE SEQUENCE [LARGE SCALE GENOMIC DNA]</scope>
</reference>
<proteinExistence type="predicted"/>
<evidence type="ECO:0000313" key="2">
    <source>
        <dbReference type="Proteomes" id="UP001497382"/>
    </source>
</evidence>
<protein>
    <submittedName>
        <fullName evidence="1">Uncharacterized protein</fullName>
    </submittedName>
</protein>
<name>A0AAV1ZD82_9ARAC</name>
<organism evidence="1 2">
    <name type="scientific">Larinioides sclopetarius</name>
    <dbReference type="NCBI Taxonomy" id="280406"/>
    <lineage>
        <taxon>Eukaryota</taxon>
        <taxon>Metazoa</taxon>
        <taxon>Ecdysozoa</taxon>
        <taxon>Arthropoda</taxon>
        <taxon>Chelicerata</taxon>
        <taxon>Arachnida</taxon>
        <taxon>Araneae</taxon>
        <taxon>Araneomorphae</taxon>
        <taxon>Entelegynae</taxon>
        <taxon>Araneoidea</taxon>
        <taxon>Araneidae</taxon>
        <taxon>Larinioides</taxon>
    </lineage>
</organism>
<comment type="caution">
    <text evidence="1">The sequence shown here is derived from an EMBL/GenBank/DDBJ whole genome shotgun (WGS) entry which is preliminary data.</text>
</comment>
<dbReference type="EMBL" id="CAXIEN010000041">
    <property type="protein sequence ID" value="CAL1269458.1"/>
    <property type="molecule type" value="Genomic_DNA"/>
</dbReference>
<gene>
    <name evidence="1" type="ORF">LARSCL_LOCUS4739</name>
</gene>
<accession>A0AAV1ZD82</accession>
<evidence type="ECO:0000313" key="1">
    <source>
        <dbReference type="EMBL" id="CAL1269458.1"/>
    </source>
</evidence>